<gene>
    <name evidence="1" type="ORF">YANPRGVA_CDS0025</name>
</gene>
<proteinExistence type="predicted"/>
<evidence type="ECO:0000313" key="1">
    <source>
        <dbReference type="EMBL" id="XCH41201.1"/>
    </source>
</evidence>
<accession>A0AAU8GGW5</accession>
<organism evidence="1">
    <name type="scientific">Salmonella phage vB_STmST313_KE28</name>
    <dbReference type="NCBI Taxonomy" id="3161179"/>
    <lineage>
        <taxon>Viruses</taxon>
        <taxon>Duplodnaviria</taxon>
        <taxon>Heunggongvirae</taxon>
        <taxon>Uroviricota</taxon>
        <taxon>Caudoviricetes</taxon>
        <taxon>Pantevenvirales</taxon>
        <taxon>Ackermannviridae</taxon>
        <taxon>Cvivirinae</taxon>
        <taxon>Kuttervirus</taxon>
    </lineage>
</organism>
<name>A0AAU8GGW5_9CAUD</name>
<sequence>MSGLPPRAGPRLRTSAILPQLIHAVVDLYQSVRCSFP</sequence>
<dbReference type="EMBL" id="PP856727">
    <property type="protein sequence ID" value="XCH41201.1"/>
    <property type="molecule type" value="Genomic_DNA"/>
</dbReference>
<protein>
    <submittedName>
        <fullName evidence="1">Uncharacterized protein</fullName>
    </submittedName>
</protein>
<reference evidence="1" key="1">
    <citation type="submission" date="2024-05" db="EMBL/GenBank/DDBJ databases">
        <authorList>
            <person name="Mugo M.M."/>
            <person name="Musyoki A.M."/>
            <person name="Makumi A.M."/>
            <person name="Mutai I."/>
            <person name="Drechsel O."/>
            <person name="Kering K.K."/>
            <person name="Muturi P."/>
            <person name="Mbae C.K."/>
            <person name="Kariuki S.M."/>
        </authorList>
    </citation>
    <scope>NUCLEOTIDE SEQUENCE</scope>
</reference>